<dbReference type="Proteomes" id="UP000219331">
    <property type="component" value="Unassembled WGS sequence"/>
</dbReference>
<reference evidence="1 2" key="1">
    <citation type="submission" date="2017-08" db="EMBL/GenBank/DDBJ databases">
        <authorList>
            <person name="de Groot N.N."/>
        </authorList>
    </citation>
    <scope>NUCLEOTIDE SEQUENCE [LARGE SCALE GENOMIC DNA]</scope>
    <source>
        <strain evidence="1 2">USBA 352</strain>
    </source>
</reference>
<evidence type="ECO:0000313" key="2">
    <source>
        <dbReference type="Proteomes" id="UP000219331"/>
    </source>
</evidence>
<evidence type="ECO:0000313" key="1">
    <source>
        <dbReference type="EMBL" id="SOC26964.1"/>
    </source>
</evidence>
<dbReference type="EMBL" id="OBML01000017">
    <property type="protein sequence ID" value="SOC26964.1"/>
    <property type="molecule type" value="Genomic_DNA"/>
</dbReference>
<proteinExistence type="predicted"/>
<organism evidence="1 2">
    <name type="scientific">Stappia indica</name>
    <dbReference type="NCBI Taxonomy" id="538381"/>
    <lineage>
        <taxon>Bacteria</taxon>
        <taxon>Pseudomonadati</taxon>
        <taxon>Pseudomonadota</taxon>
        <taxon>Alphaproteobacteria</taxon>
        <taxon>Hyphomicrobiales</taxon>
        <taxon>Stappiaceae</taxon>
        <taxon>Stappia</taxon>
    </lineage>
</organism>
<accession>A0A285TU88</accession>
<dbReference type="AlphaFoldDB" id="A0A285TU88"/>
<name>A0A285TU88_9HYPH</name>
<gene>
    <name evidence="1" type="ORF">SAMN05421512_11731</name>
</gene>
<dbReference type="RefSeq" id="WP_097176630.1">
    <property type="nucleotide sequence ID" value="NZ_OBML01000017.1"/>
</dbReference>
<sequence length="100" mass="11203">MTSETNFARPEDLLERSLIELREVLRSDVLTACDLTGPASNRVPVPRTCDLTWLETLTRLLDLIREIEAMIGTPADLKWTPELAAPGWLTDLVAGKWVLT</sequence>
<protein>
    <submittedName>
        <fullName evidence="1">Uncharacterized protein</fullName>
    </submittedName>
</protein>
<keyword evidence="2" id="KW-1185">Reference proteome</keyword>